<sequence length="711" mass="81036">MGKYQNMRSNSNNHHQQHKDEGERLWVCQLLARLFACPELHIPSSHKHYRNKITYNLPLDPQSNDEHYGLSVSLSPFAERHLNDVCQEIHEWAAKMDAEDMFREVMAKISRDGTILFRVTVLRKKNLNPQNQYDESNHDCENNETGDVKKVNPNEERNVAGGEDSADNAIVRTTTSGSDNSGWDRRTNQKRNRNKAAIMLEQYEDKWEDLKEPFVSHMTKNFPAIICICYNETTNHSRPTKEAPMHLLHGPDLHMTERTLSGNLPYIIGADTFCEVNHEVEKLQFDQKIEWINMHKRKYQGGIILCSGRDINSWGLGFGTMLDHPQGKKVFAEVVVVQHCPLVQRDALVNYARHEDKLKCTILHLQKEEMANGVANALEAAIGRQDRHHLDIPVVIVASGGRKGLNPSYIKMMKETRAIQCILYNSCSTKSLEKDMTDLMDGRNGYIIDEFRSYDFFGGTNHSASILRLIRRPKTLVIPIGPAGVGKSTMVRTIHEMNPDKYVTFQRDAVFASLRKKGLSMMRSKRICHDKLLDFLRGNASQNGNKNISTDRDDALVRIVDSTNGNIGARKLYIQENQPQLVILVELRLPSDDKDKILNMLLDRTRNRLKGGDANHPSFPDTVEAQKEKHQSILKGVEYPTRMEVVDNRMSGGGASSSAQRTVHLQCDPCDFKRLSALPFEIFLKCCTNIQFKEVTKLESKKSSFTVVQKK</sequence>
<accession>A0A7S3QK06</accession>
<organism evidence="2">
    <name type="scientific">Chaetoceros debilis</name>
    <dbReference type="NCBI Taxonomy" id="122233"/>
    <lineage>
        <taxon>Eukaryota</taxon>
        <taxon>Sar</taxon>
        <taxon>Stramenopiles</taxon>
        <taxon>Ochrophyta</taxon>
        <taxon>Bacillariophyta</taxon>
        <taxon>Coscinodiscophyceae</taxon>
        <taxon>Chaetocerotophycidae</taxon>
        <taxon>Chaetocerotales</taxon>
        <taxon>Chaetocerotaceae</taxon>
        <taxon>Chaetoceros</taxon>
    </lineage>
</organism>
<feature type="compositionally biased region" description="Basic and acidic residues" evidence="1">
    <location>
        <begin position="135"/>
        <end position="158"/>
    </location>
</feature>
<dbReference type="SUPFAM" id="SSF52540">
    <property type="entry name" value="P-loop containing nucleoside triphosphate hydrolases"/>
    <property type="match status" value="1"/>
</dbReference>
<dbReference type="Gene3D" id="3.40.50.150">
    <property type="entry name" value="Vaccinia Virus protein VP39"/>
    <property type="match status" value="1"/>
</dbReference>
<gene>
    <name evidence="2" type="ORF">CDEB00056_LOCUS24335</name>
</gene>
<protein>
    <submittedName>
        <fullName evidence="2">Uncharacterized protein</fullName>
    </submittedName>
</protein>
<feature type="region of interest" description="Disordered" evidence="1">
    <location>
        <begin position="129"/>
        <end position="190"/>
    </location>
</feature>
<evidence type="ECO:0000256" key="1">
    <source>
        <dbReference type="SAM" id="MobiDB-lite"/>
    </source>
</evidence>
<dbReference type="InterPro" id="IPR027417">
    <property type="entry name" value="P-loop_NTPase"/>
</dbReference>
<name>A0A7S3QK06_9STRA</name>
<evidence type="ECO:0000313" key="2">
    <source>
        <dbReference type="EMBL" id="CAE0479481.1"/>
    </source>
</evidence>
<proteinExistence type="predicted"/>
<dbReference type="EMBL" id="HBIO01031742">
    <property type="protein sequence ID" value="CAE0479481.1"/>
    <property type="molecule type" value="Transcribed_RNA"/>
</dbReference>
<dbReference type="Gene3D" id="3.40.50.300">
    <property type="entry name" value="P-loop containing nucleotide triphosphate hydrolases"/>
    <property type="match status" value="1"/>
</dbReference>
<dbReference type="InterPro" id="IPR029063">
    <property type="entry name" value="SAM-dependent_MTases_sf"/>
</dbReference>
<feature type="compositionally biased region" description="Polar residues" evidence="1">
    <location>
        <begin position="171"/>
        <end position="181"/>
    </location>
</feature>
<reference evidence="2" key="1">
    <citation type="submission" date="2021-01" db="EMBL/GenBank/DDBJ databases">
        <authorList>
            <person name="Corre E."/>
            <person name="Pelletier E."/>
            <person name="Niang G."/>
            <person name="Scheremetjew M."/>
            <person name="Finn R."/>
            <person name="Kale V."/>
            <person name="Holt S."/>
            <person name="Cochrane G."/>
            <person name="Meng A."/>
            <person name="Brown T."/>
            <person name="Cohen L."/>
        </authorList>
    </citation>
    <scope>NUCLEOTIDE SEQUENCE</scope>
    <source>
        <strain evidence="2">MM31A-1</strain>
    </source>
</reference>
<dbReference type="AlphaFoldDB" id="A0A7S3QK06"/>